<organism evidence="1">
    <name type="scientific">bioreactor metagenome</name>
    <dbReference type="NCBI Taxonomy" id="1076179"/>
    <lineage>
        <taxon>unclassified sequences</taxon>
        <taxon>metagenomes</taxon>
        <taxon>ecological metagenomes</taxon>
    </lineage>
</organism>
<name>A0A645GJ02_9ZZZZ</name>
<evidence type="ECO:0000313" key="1">
    <source>
        <dbReference type="EMBL" id="MPN26685.1"/>
    </source>
</evidence>
<comment type="caution">
    <text evidence="1">The sequence shown here is derived from an EMBL/GenBank/DDBJ whole genome shotgun (WGS) entry which is preliminary data.</text>
</comment>
<sequence>MARAAHGQHADDLPRCKRAKRFQLGDLRPILQKGEEGIDALVGIIRGLVLQKHALYER</sequence>
<proteinExistence type="predicted"/>
<dbReference type="AlphaFoldDB" id="A0A645GJ02"/>
<accession>A0A645GJ02</accession>
<protein>
    <submittedName>
        <fullName evidence="1">Uncharacterized protein</fullName>
    </submittedName>
</protein>
<gene>
    <name evidence="1" type="ORF">SDC9_174110</name>
</gene>
<dbReference type="EMBL" id="VSSQ01076277">
    <property type="protein sequence ID" value="MPN26685.1"/>
    <property type="molecule type" value="Genomic_DNA"/>
</dbReference>
<reference evidence="1" key="1">
    <citation type="submission" date="2019-08" db="EMBL/GenBank/DDBJ databases">
        <authorList>
            <person name="Kucharzyk K."/>
            <person name="Murdoch R.W."/>
            <person name="Higgins S."/>
            <person name="Loffler F."/>
        </authorList>
    </citation>
    <scope>NUCLEOTIDE SEQUENCE</scope>
</reference>